<evidence type="ECO:0000256" key="1">
    <source>
        <dbReference type="SAM" id="Phobius"/>
    </source>
</evidence>
<keyword evidence="1" id="KW-0472">Membrane</keyword>
<reference evidence="2" key="1">
    <citation type="journal article" date="2017" name="Ticks Tick Borne Dis.">
        <title>An insight into the sialome of Hyalomma excavatum.</title>
        <authorList>
            <person name="Ribeiro J.M."/>
            <person name="Slovak M."/>
            <person name="Francischetti I.M."/>
        </authorList>
    </citation>
    <scope>NUCLEOTIDE SEQUENCE</scope>
    <source>
        <strain evidence="2">Samish</strain>
        <tissue evidence="2">Salivary glands</tissue>
    </source>
</reference>
<dbReference type="EMBL" id="GEFH01004032">
    <property type="protein sequence ID" value="JAP64549.1"/>
    <property type="molecule type" value="mRNA"/>
</dbReference>
<sequence>MASSWLLSEMGRKSASIAGLTGGLVGALIGLLPHSHLIEQYKSIVQAYKDGKPMALDPTVKKRAEEVLRLVDISKEEKKHVRFFPVPTLDTFFAGSTSASKGAIIGLPVTFSYAKKEDVQTRSLFIHGTKEPAWETREGEELKESLVLSDKAQKFVIARDINWASTYYVQLNTTALSFTFFNCYIMGRLANDKLKLLSRAPRAVRVVLYGVIVVFNATVYIGFKDAMSQYWDRKADSEAASLGRDYVEGGIEYYGKLLQRNRALRELLGDEGRRWYTSKGNVNRILRSDHVPITHRLDSLKKRLEVDSASELPA</sequence>
<organism evidence="2">
    <name type="scientific">Hyalomma excavatum</name>
    <dbReference type="NCBI Taxonomy" id="257692"/>
    <lineage>
        <taxon>Eukaryota</taxon>
        <taxon>Metazoa</taxon>
        <taxon>Ecdysozoa</taxon>
        <taxon>Arthropoda</taxon>
        <taxon>Chelicerata</taxon>
        <taxon>Arachnida</taxon>
        <taxon>Acari</taxon>
        <taxon>Parasitiformes</taxon>
        <taxon>Ixodida</taxon>
        <taxon>Ixodoidea</taxon>
        <taxon>Ixodidae</taxon>
        <taxon>Hyalomminae</taxon>
        <taxon>Hyalomma</taxon>
    </lineage>
</organism>
<feature type="transmembrane region" description="Helical" evidence="1">
    <location>
        <begin position="15"/>
        <end position="32"/>
    </location>
</feature>
<feature type="transmembrane region" description="Helical" evidence="1">
    <location>
        <begin position="203"/>
        <end position="223"/>
    </location>
</feature>
<dbReference type="PANTHER" id="PTHR21824:SF4">
    <property type="entry name" value="TRANSMEMBRANE PROTEIN 177"/>
    <property type="match status" value="1"/>
</dbReference>
<dbReference type="InterPro" id="IPR026620">
    <property type="entry name" value="TMEM177"/>
</dbReference>
<dbReference type="PANTHER" id="PTHR21824">
    <property type="entry name" value="TRANSMEMBRANE PROTEIN 177"/>
    <property type="match status" value="1"/>
</dbReference>
<proteinExistence type="evidence at transcript level"/>
<dbReference type="AlphaFoldDB" id="A0A131XC59"/>
<keyword evidence="1" id="KW-0812">Transmembrane</keyword>
<dbReference type="GO" id="GO:0016020">
    <property type="term" value="C:membrane"/>
    <property type="evidence" value="ECO:0007669"/>
    <property type="project" value="TreeGrafter"/>
</dbReference>
<keyword evidence="1" id="KW-1133">Transmembrane helix</keyword>
<accession>A0A131XC59</accession>
<evidence type="ECO:0000313" key="2">
    <source>
        <dbReference type="EMBL" id="JAP64549.1"/>
    </source>
</evidence>
<protein>
    <submittedName>
        <fullName evidence="2">Putative conserved plasma membrane protein</fullName>
    </submittedName>
</protein>
<name>A0A131XC59_9ACAR</name>